<dbReference type="GeneID" id="64589977"/>
<name>A0A9P7J6A5_9AGAM</name>
<evidence type="ECO:0000313" key="2">
    <source>
        <dbReference type="Proteomes" id="UP000719766"/>
    </source>
</evidence>
<feature type="non-terminal residue" evidence="1">
    <location>
        <position position="133"/>
    </location>
</feature>
<feature type="non-terminal residue" evidence="1">
    <location>
        <position position="1"/>
    </location>
</feature>
<gene>
    <name evidence="1" type="ORF">HD556DRAFT_1192785</name>
</gene>
<dbReference type="RefSeq" id="XP_041166364.1">
    <property type="nucleotide sequence ID" value="XM_041296213.1"/>
</dbReference>
<comment type="caution">
    <text evidence="1">The sequence shown here is derived from an EMBL/GenBank/DDBJ whole genome shotgun (WGS) entry which is preliminary data.</text>
</comment>
<keyword evidence="2" id="KW-1185">Reference proteome</keyword>
<proteinExistence type="predicted"/>
<dbReference type="EMBL" id="JABBWE010000003">
    <property type="protein sequence ID" value="KAG1804749.1"/>
    <property type="molecule type" value="Genomic_DNA"/>
</dbReference>
<dbReference type="AlphaFoldDB" id="A0A9P7J6A5"/>
<accession>A0A9P7J6A5</accession>
<evidence type="ECO:0000313" key="1">
    <source>
        <dbReference type="EMBL" id="KAG1804749.1"/>
    </source>
</evidence>
<dbReference type="OrthoDB" id="3239511at2759"/>
<reference evidence="1" key="1">
    <citation type="journal article" date="2020" name="New Phytol.">
        <title>Comparative genomics reveals dynamic genome evolution in host specialist ectomycorrhizal fungi.</title>
        <authorList>
            <person name="Lofgren L.A."/>
            <person name="Nguyen N.H."/>
            <person name="Vilgalys R."/>
            <person name="Ruytinx J."/>
            <person name="Liao H.L."/>
            <person name="Branco S."/>
            <person name="Kuo A."/>
            <person name="LaButti K."/>
            <person name="Lipzen A."/>
            <person name="Andreopoulos W."/>
            <person name="Pangilinan J."/>
            <person name="Riley R."/>
            <person name="Hundley H."/>
            <person name="Na H."/>
            <person name="Barry K."/>
            <person name="Grigoriev I.V."/>
            <person name="Stajich J.E."/>
            <person name="Kennedy P.G."/>
        </authorList>
    </citation>
    <scope>NUCLEOTIDE SEQUENCE</scope>
    <source>
        <strain evidence="1">S12</strain>
    </source>
</reference>
<dbReference type="Proteomes" id="UP000719766">
    <property type="component" value="Unassembled WGS sequence"/>
</dbReference>
<protein>
    <submittedName>
        <fullName evidence="1">Uncharacterized protein</fullName>
    </submittedName>
</protein>
<organism evidence="1 2">
    <name type="scientific">Suillus plorans</name>
    <dbReference type="NCBI Taxonomy" id="116603"/>
    <lineage>
        <taxon>Eukaryota</taxon>
        <taxon>Fungi</taxon>
        <taxon>Dikarya</taxon>
        <taxon>Basidiomycota</taxon>
        <taxon>Agaricomycotina</taxon>
        <taxon>Agaricomycetes</taxon>
        <taxon>Agaricomycetidae</taxon>
        <taxon>Boletales</taxon>
        <taxon>Suillineae</taxon>
        <taxon>Suillaceae</taxon>
        <taxon>Suillus</taxon>
    </lineage>
</organism>
<sequence length="133" mass="15671">LQVNYESMVDWRQHTDYLRCNPQFFNALRFDCAFIQTKKEVIVGRLLLLFECPVGNNIFPPALIHPYDAPTGARLQKDKHLNLFRVRAKPRAQAEFFLIRSIIRGALLVHDENLDYFIVDTVNMDMFLRVKEM</sequence>